<gene>
    <name evidence="3" type="ORF">CINCED_3A006611</name>
</gene>
<dbReference type="Proteomes" id="UP000325440">
    <property type="component" value="Unassembled WGS sequence"/>
</dbReference>
<keyword evidence="4" id="KW-1185">Reference proteome</keyword>
<proteinExistence type="predicted"/>
<reference evidence="3 4" key="1">
    <citation type="submission" date="2019-08" db="EMBL/GenBank/DDBJ databases">
        <authorList>
            <person name="Alioto T."/>
            <person name="Alioto T."/>
            <person name="Gomez Garrido J."/>
        </authorList>
    </citation>
    <scope>NUCLEOTIDE SEQUENCE [LARGE SCALE GENOMIC DNA]</scope>
</reference>
<name>A0A5E4N1B0_9HEMI</name>
<dbReference type="AlphaFoldDB" id="A0A5E4N1B0"/>
<evidence type="ECO:0000256" key="1">
    <source>
        <dbReference type="SAM" id="MobiDB-lite"/>
    </source>
</evidence>
<accession>A0A5E4N1B0</accession>
<dbReference type="EMBL" id="CABPRJ010001426">
    <property type="protein sequence ID" value="VVC35444.1"/>
    <property type="molecule type" value="Genomic_DNA"/>
</dbReference>
<feature type="compositionally biased region" description="Polar residues" evidence="1">
    <location>
        <begin position="40"/>
        <end position="69"/>
    </location>
</feature>
<feature type="chain" id="PRO_5023011562" evidence="2">
    <location>
        <begin position="20"/>
        <end position="239"/>
    </location>
</feature>
<feature type="region of interest" description="Disordered" evidence="1">
    <location>
        <begin position="32"/>
        <end position="91"/>
    </location>
</feature>
<evidence type="ECO:0000313" key="4">
    <source>
        <dbReference type="Proteomes" id="UP000325440"/>
    </source>
</evidence>
<protein>
    <submittedName>
        <fullName evidence="3">Uncharacterized protein</fullName>
    </submittedName>
</protein>
<organism evidence="3 4">
    <name type="scientific">Cinara cedri</name>
    <dbReference type="NCBI Taxonomy" id="506608"/>
    <lineage>
        <taxon>Eukaryota</taxon>
        <taxon>Metazoa</taxon>
        <taxon>Ecdysozoa</taxon>
        <taxon>Arthropoda</taxon>
        <taxon>Hexapoda</taxon>
        <taxon>Insecta</taxon>
        <taxon>Pterygota</taxon>
        <taxon>Neoptera</taxon>
        <taxon>Paraneoptera</taxon>
        <taxon>Hemiptera</taxon>
        <taxon>Sternorrhyncha</taxon>
        <taxon>Aphidomorpha</taxon>
        <taxon>Aphidoidea</taxon>
        <taxon>Aphididae</taxon>
        <taxon>Lachninae</taxon>
        <taxon>Cinara</taxon>
    </lineage>
</organism>
<evidence type="ECO:0000313" key="3">
    <source>
        <dbReference type="EMBL" id="VVC35444.1"/>
    </source>
</evidence>
<evidence type="ECO:0000256" key="2">
    <source>
        <dbReference type="SAM" id="SignalP"/>
    </source>
</evidence>
<sequence>MQSPRYSLLLAAMMVAAAAARIITVNVTHMCDGPPPSPRVTVTKNIPQTSENNRSSSLLTASGLQSRPTNAARLHSRLRPSPSHAPPTDSVRFVSRSCLPLELMESGVRYANAPCPPSTTTAYSIDNTSAPAPFPVSIRPTDGPVASKLLMRFPSAKLDENVKLDQPVDASRTDYGGAAAAIDPFGVGTLLSSMGLRFVGVAESAVMWHPVPAELALDVYGNAYSWEVVAKKVNVRFAV</sequence>
<keyword evidence="2" id="KW-0732">Signal</keyword>
<feature type="signal peptide" evidence="2">
    <location>
        <begin position="1"/>
        <end position="19"/>
    </location>
</feature>